<dbReference type="Proteomes" id="UP001519460">
    <property type="component" value="Unassembled WGS sequence"/>
</dbReference>
<feature type="region of interest" description="Disordered" evidence="1">
    <location>
        <begin position="183"/>
        <end position="217"/>
    </location>
</feature>
<dbReference type="EMBL" id="JACVVK020000229">
    <property type="protein sequence ID" value="KAK7483314.1"/>
    <property type="molecule type" value="Genomic_DNA"/>
</dbReference>
<comment type="caution">
    <text evidence="2">The sequence shown here is derived from an EMBL/GenBank/DDBJ whole genome shotgun (WGS) entry which is preliminary data.</text>
</comment>
<name>A0ABD0K8B0_9CAEN</name>
<evidence type="ECO:0000313" key="3">
    <source>
        <dbReference type="Proteomes" id="UP001519460"/>
    </source>
</evidence>
<protein>
    <submittedName>
        <fullName evidence="2">Uncharacterized protein</fullName>
    </submittedName>
</protein>
<reference evidence="2 3" key="1">
    <citation type="journal article" date="2023" name="Sci. Data">
        <title>Genome assembly of the Korean intertidal mud-creeper Batillaria attramentaria.</title>
        <authorList>
            <person name="Patra A.K."/>
            <person name="Ho P.T."/>
            <person name="Jun S."/>
            <person name="Lee S.J."/>
            <person name="Kim Y."/>
            <person name="Won Y.J."/>
        </authorList>
    </citation>
    <scope>NUCLEOTIDE SEQUENCE [LARGE SCALE GENOMIC DNA]</scope>
    <source>
        <strain evidence="2">Wonlab-2016</strain>
    </source>
</reference>
<dbReference type="AlphaFoldDB" id="A0ABD0K8B0"/>
<organism evidence="2 3">
    <name type="scientific">Batillaria attramentaria</name>
    <dbReference type="NCBI Taxonomy" id="370345"/>
    <lineage>
        <taxon>Eukaryota</taxon>
        <taxon>Metazoa</taxon>
        <taxon>Spiralia</taxon>
        <taxon>Lophotrochozoa</taxon>
        <taxon>Mollusca</taxon>
        <taxon>Gastropoda</taxon>
        <taxon>Caenogastropoda</taxon>
        <taxon>Sorbeoconcha</taxon>
        <taxon>Cerithioidea</taxon>
        <taxon>Batillariidae</taxon>
        <taxon>Batillaria</taxon>
    </lineage>
</organism>
<evidence type="ECO:0000256" key="1">
    <source>
        <dbReference type="SAM" id="MobiDB-lite"/>
    </source>
</evidence>
<keyword evidence="3" id="KW-1185">Reference proteome</keyword>
<sequence length="217" mass="23507">MTLALKDILESSQENVVGSDSASILASTSTSFYSTVDIALVGHRDHFPKFDCSDDYEEPTLTSHGLVQVFRGQAVVPTKSMTVDHDLCCRQNEKIHWHTFHHYRCLNATKDLKSGVTTLKNQQGFTVNLSTKSLSASLVKSRCLPAHLEMLCFLPTQHASWVQEISETNADGGTLATLSVIAPGHESSPHAPGNQGGRPNCKSVSGDGKKWPATSGE</sequence>
<proteinExistence type="predicted"/>
<accession>A0ABD0K8B0</accession>
<gene>
    <name evidence="2" type="ORF">BaRGS_00025481</name>
</gene>
<evidence type="ECO:0000313" key="2">
    <source>
        <dbReference type="EMBL" id="KAK7483314.1"/>
    </source>
</evidence>